<sequence length="149" mass="17239">MGSAIQHRTIRPGCLIPKAYQSLIYAKHYTKSMTYPVNGILIGFLFVEIYFYFSETRKIINARLLLFKTTKIFFALTDNFKNVFTPNINDMEQELRKTVNSISFKAELFVVYLGACTLVTIQLCTKQLELLSAVFLSSQHFPQSFRRCN</sequence>
<keyword evidence="1" id="KW-0812">Transmembrane</keyword>
<keyword evidence="1" id="KW-0472">Membrane</keyword>
<proteinExistence type="predicted"/>
<feature type="transmembrane region" description="Helical" evidence="1">
    <location>
        <begin position="35"/>
        <end position="53"/>
    </location>
</feature>
<name>A0ABD1FFI8_HYPHA</name>
<dbReference type="EMBL" id="JBDJPC010000001">
    <property type="protein sequence ID" value="KAL1516783.1"/>
    <property type="molecule type" value="Genomic_DNA"/>
</dbReference>
<dbReference type="Proteomes" id="UP001566132">
    <property type="component" value="Unassembled WGS sequence"/>
</dbReference>
<gene>
    <name evidence="2" type="ORF">ABEB36_000641</name>
</gene>
<keyword evidence="1" id="KW-1133">Transmembrane helix</keyword>
<protein>
    <submittedName>
        <fullName evidence="2">Uncharacterized protein</fullName>
    </submittedName>
</protein>
<evidence type="ECO:0000313" key="2">
    <source>
        <dbReference type="EMBL" id="KAL1516783.1"/>
    </source>
</evidence>
<accession>A0ABD1FFI8</accession>
<reference evidence="2 3" key="1">
    <citation type="submission" date="2024-05" db="EMBL/GenBank/DDBJ databases">
        <title>Genetic variation in Jamaican populations of the coffee berry borer (Hypothenemus hampei).</title>
        <authorList>
            <person name="Errbii M."/>
            <person name="Myrie A."/>
        </authorList>
    </citation>
    <scope>NUCLEOTIDE SEQUENCE [LARGE SCALE GENOMIC DNA]</scope>
    <source>
        <strain evidence="2">JA-Hopewell-2020-01-JO</strain>
        <tissue evidence="2">Whole body</tissue>
    </source>
</reference>
<evidence type="ECO:0000313" key="3">
    <source>
        <dbReference type="Proteomes" id="UP001566132"/>
    </source>
</evidence>
<dbReference type="AlphaFoldDB" id="A0ABD1FFI8"/>
<comment type="caution">
    <text evidence="2">The sequence shown here is derived from an EMBL/GenBank/DDBJ whole genome shotgun (WGS) entry which is preliminary data.</text>
</comment>
<keyword evidence="3" id="KW-1185">Reference proteome</keyword>
<evidence type="ECO:0000256" key="1">
    <source>
        <dbReference type="SAM" id="Phobius"/>
    </source>
</evidence>
<organism evidence="2 3">
    <name type="scientific">Hypothenemus hampei</name>
    <name type="common">Coffee berry borer</name>
    <dbReference type="NCBI Taxonomy" id="57062"/>
    <lineage>
        <taxon>Eukaryota</taxon>
        <taxon>Metazoa</taxon>
        <taxon>Ecdysozoa</taxon>
        <taxon>Arthropoda</taxon>
        <taxon>Hexapoda</taxon>
        <taxon>Insecta</taxon>
        <taxon>Pterygota</taxon>
        <taxon>Neoptera</taxon>
        <taxon>Endopterygota</taxon>
        <taxon>Coleoptera</taxon>
        <taxon>Polyphaga</taxon>
        <taxon>Cucujiformia</taxon>
        <taxon>Curculionidae</taxon>
        <taxon>Scolytinae</taxon>
        <taxon>Hypothenemus</taxon>
    </lineage>
</organism>